<sequence>MSKLNALSSQRGIPIPRPNWFSKAMLIILGPERTDLLGRAASGETIGSLQSAPVRSTSP</sequence>
<keyword evidence="2" id="KW-1185">Reference proteome</keyword>
<name>A0AAD5LZN9_PARTN</name>
<organism evidence="1 2">
    <name type="scientific">Parelaphostrongylus tenuis</name>
    <name type="common">Meningeal worm</name>
    <dbReference type="NCBI Taxonomy" id="148309"/>
    <lineage>
        <taxon>Eukaryota</taxon>
        <taxon>Metazoa</taxon>
        <taxon>Ecdysozoa</taxon>
        <taxon>Nematoda</taxon>
        <taxon>Chromadorea</taxon>
        <taxon>Rhabditida</taxon>
        <taxon>Rhabditina</taxon>
        <taxon>Rhabditomorpha</taxon>
        <taxon>Strongyloidea</taxon>
        <taxon>Metastrongylidae</taxon>
        <taxon>Parelaphostrongylus</taxon>
    </lineage>
</organism>
<proteinExistence type="predicted"/>
<dbReference type="AlphaFoldDB" id="A0AAD5LZN9"/>
<evidence type="ECO:0000313" key="1">
    <source>
        <dbReference type="EMBL" id="KAJ1348470.1"/>
    </source>
</evidence>
<gene>
    <name evidence="1" type="ORF">KIN20_003772</name>
</gene>
<accession>A0AAD5LZN9</accession>
<dbReference type="EMBL" id="JAHQIW010000511">
    <property type="protein sequence ID" value="KAJ1348470.1"/>
    <property type="molecule type" value="Genomic_DNA"/>
</dbReference>
<reference evidence="1" key="1">
    <citation type="submission" date="2021-06" db="EMBL/GenBank/DDBJ databases">
        <title>Parelaphostrongylus tenuis whole genome reference sequence.</title>
        <authorList>
            <person name="Garwood T.J."/>
            <person name="Larsen P.A."/>
            <person name="Fountain-Jones N.M."/>
            <person name="Garbe J.R."/>
            <person name="Macchietto M.G."/>
            <person name="Kania S.A."/>
            <person name="Gerhold R.W."/>
            <person name="Richards J.E."/>
            <person name="Wolf T.M."/>
        </authorList>
    </citation>
    <scope>NUCLEOTIDE SEQUENCE</scope>
    <source>
        <strain evidence="1">MNPRO001-30</strain>
        <tissue evidence="1">Meninges</tissue>
    </source>
</reference>
<protein>
    <submittedName>
        <fullName evidence="1">Uncharacterized protein</fullName>
    </submittedName>
</protein>
<evidence type="ECO:0000313" key="2">
    <source>
        <dbReference type="Proteomes" id="UP001196413"/>
    </source>
</evidence>
<dbReference type="Proteomes" id="UP001196413">
    <property type="component" value="Unassembled WGS sequence"/>
</dbReference>
<comment type="caution">
    <text evidence="1">The sequence shown here is derived from an EMBL/GenBank/DDBJ whole genome shotgun (WGS) entry which is preliminary data.</text>
</comment>